<dbReference type="Proteomes" id="UP000289738">
    <property type="component" value="Chromosome B06"/>
</dbReference>
<feature type="transmembrane region" description="Helical" evidence="2">
    <location>
        <begin position="242"/>
        <end position="259"/>
    </location>
</feature>
<name>A0A444YN46_ARAHY</name>
<dbReference type="PANTHER" id="PTHR34689:SF1">
    <property type="entry name" value="NUCLEIC ACID-BINDING PROTEIN"/>
    <property type="match status" value="1"/>
</dbReference>
<dbReference type="PANTHER" id="PTHR34689">
    <property type="entry name" value="NUCLEIC ACID-BINDING PROTEIN"/>
    <property type="match status" value="1"/>
</dbReference>
<keyword evidence="4" id="KW-1185">Reference proteome</keyword>
<dbReference type="SUPFAM" id="SSF52058">
    <property type="entry name" value="L domain-like"/>
    <property type="match status" value="1"/>
</dbReference>
<feature type="region of interest" description="Disordered" evidence="1">
    <location>
        <begin position="322"/>
        <end position="377"/>
    </location>
</feature>
<proteinExistence type="predicted"/>
<evidence type="ECO:0000256" key="1">
    <source>
        <dbReference type="SAM" id="MobiDB-lite"/>
    </source>
</evidence>
<keyword evidence="2" id="KW-0812">Transmembrane</keyword>
<gene>
    <name evidence="3" type="ORF">Ahy_B06g082305</name>
</gene>
<keyword evidence="2" id="KW-1133">Transmembrane helix</keyword>
<dbReference type="InterPro" id="IPR032675">
    <property type="entry name" value="LRR_dom_sf"/>
</dbReference>
<dbReference type="AlphaFoldDB" id="A0A444YN46"/>
<feature type="compositionally biased region" description="Polar residues" evidence="1">
    <location>
        <begin position="345"/>
        <end position="360"/>
    </location>
</feature>
<evidence type="ECO:0000256" key="2">
    <source>
        <dbReference type="SAM" id="Phobius"/>
    </source>
</evidence>
<accession>A0A444YN46</accession>
<dbReference type="Gene3D" id="3.80.10.10">
    <property type="entry name" value="Ribonuclease Inhibitor"/>
    <property type="match status" value="1"/>
</dbReference>
<feature type="compositionally biased region" description="Basic and acidic residues" evidence="1">
    <location>
        <begin position="361"/>
        <end position="373"/>
    </location>
</feature>
<evidence type="ECO:0000313" key="3">
    <source>
        <dbReference type="EMBL" id="RYR03386.1"/>
    </source>
</evidence>
<dbReference type="EMBL" id="SDMP01000016">
    <property type="protein sequence ID" value="RYR03386.1"/>
    <property type="molecule type" value="Genomic_DNA"/>
</dbReference>
<keyword evidence="2" id="KW-0472">Membrane</keyword>
<feature type="transmembrane region" description="Helical" evidence="2">
    <location>
        <begin position="79"/>
        <end position="95"/>
    </location>
</feature>
<feature type="transmembrane region" description="Helical" evidence="2">
    <location>
        <begin position="219"/>
        <end position="236"/>
    </location>
</feature>
<feature type="compositionally biased region" description="Basic and acidic residues" evidence="1">
    <location>
        <begin position="330"/>
        <end position="341"/>
    </location>
</feature>
<comment type="caution">
    <text evidence="3">The sequence shown here is derived from an EMBL/GenBank/DDBJ whole genome shotgun (WGS) entry which is preliminary data.</text>
</comment>
<protein>
    <submittedName>
        <fullName evidence="3">Uncharacterized protein</fullName>
    </submittedName>
</protein>
<sequence length="467" mass="52677">MDHSTPEYFSSLFFTCDILRCHRRRRGSRRTSSFHRRSQCVCSFRRHMSFLGRALVLRAPSAAALALLLLSSSEVCHRLFSSLLVQAGLCLFLVPSPNPSIVILSAEGYTIYGRVKIPSRPGDKAICGNKTRTNSSLRMQTWLLRELLAIQMSSSRTAQAQAMKEQAQLREKMAYQYKLGNFEAAAAIQRRNSFSRPHMVEVGSGWLVDRKKEKEARRVILSLLTLVHYCTMNFAIEISHRIFASYITMMLVCINVFLLNSNSFTGRIPHSIGNLSNLYWLDLADNELQGPIPISSGSVPGLDKLHHAKHLKTMLLRSSSTPIPTSFIPHSREPSSPEAERVLQFSRTRSFANPRQNLPDSSDHRSPTKHDNKSCIPRSNVLKSQHGTKIKESDQVIHTTKGKPLIRELFSVSGLDRQILVEYDEDGGEETKRGNRGVMLARYVVAVEESQMEVAGNQIRLMLITKL</sequence>
<organism evidence="3 4">
    <name type="scientific">Arachis hypogaea</name>
    <name type="common">Peanut</name>
    <dbReference type="NCBI Taxonomy" id="3818"/>
    <lineage>
        <taxon>Eukaryota</taxon>
        <taxon>Viridiplantae</taxon>
        <taxon>Streptophyta</taxon>
        <taxon>Embryophyta</taxon>
        <taxon>Tracheophyta</taxon>
        <taxon>Spermatophyta</taxon>
        <taxon>Magnoliopsida</taxon>
        <taxon>eudicotyledons</taxon>
        <taxon>Gunneridae</taxon>
        <taxon>Pentapetalae</taxon>
        <taxon>rosids</taxon>
        <taxon>fabids</taxon>
        <taxon>Fabales</taxon>
        <taxon>Fabaceae</taxon>
        <taxon>Papilionoideae</taxon>
        <taxon>50 kb inversion clade</taxon>
        <taxon>dalbergioids sensu lato</taxon>
        <taxon>Dalbergieae</taxon>
        <taxon>Pterocarpus clade</taxon>
        <taxon>Arachis</taxon>
    </lineage>
</organism>
<feature type="transmembrane region" description="Helical" evidence="2">
    <location>
        <begin position="55"/>
        <end position="73"/>
    </location>
</feature>
<reference evidence="3 4" key="1">
    <citation type="submission" date="2019-01" db="EMBL/GenBank/DDBJ databases">
        <title>Sequencing of cultivated peanut Arachis hypogaea provides insights into genome evolution and oil improvement.</title>
        <authorList>
            <person name="Chen X."/>
        </authorList>
    </citation>
    <scope>NUCLEOTIDE SEQUENCE [LARGE SCALE GENOMIC DNA]</scope>
    <source>
        <strain evidence="4">cv. Fuhuasheng</strain>
        <tissue evidence="3">Leaves</tissue>
    </source>
</reference>
<dbReference type="STRING" id="3818.A0A444YN46"/>
<evidence type="ECO:0000313" key="4">
    <source>
        <dbReference type="Proteomes" id="UP000289738"/>
    </source>
</evidence>